<accession>A0A426ZD51</accession>
<proteinExistence type="predicted"/>
<evidence type="ECO:0000313" key="2">
    <source>
        <dbReference type="Proteomes" id="UP000287651"/>
    </source>
</evidence>
<dbReference type="Proteomes" id="UP000287651">
    <property type="component" value="Unassembled WGS sequence"/>
</dbReference>
<comment type="caution">
    <text evidence="1">The sequence shown here is derived from an EMBL/GenBank/DDBJ whole genome shotgun (WGS) entry which is preliminary data.</text>
</comment>
<evidence type="ECO:0000313" key="1">
    <source>
        <dbReference type="EMBL" id="RRT61911.1"/>
    </source>
</evidence>
<organism evidence="1 2">
    <name type="scientific">Ensete ventricosum</name>
    <name type="common">Abyssinian banana</name>
    <name type="synonym">Musa ensete</name>
    <dbReference type="NCBI Taxonomy" id="4639"/>
    <lineage>
        <taxon>Eukaryota</taxon>
        <taxon>Viridiplantae</taxon>
        <taxon>Streptophyta</taxon>
        <taxon>Embryophyta</taxon>
        <taxon>Tracheophyta</taxon>
        <taxon>Spermatophyta</taxon>
        <taxon>Magnoliopsida</taxon>
        <taxon>Liliopsida</taxon>
        <taxon>Zingiberales</taxon>
        <taxon>Musaceae</taxon>
        <taxon>Ensete</taxon>
    </lineage>
</organism>
<protein>
    <submittedName>
        <fullName evidence="1">Uncharacterized protein</fullName>
    </submittedName>
</protein>
<dbReference type="AlphaFoldDB" id="A0A426ZD51"/>
<dbReference type="EMBL" id="AMZH03007196">
    <property type="protein sequence ID" value="RRT61911.1"/>
    <property type="molecule type" value="Genomic_DNA"/>
</dbReference>
<reference evidence="1 2" key="1">
    <citation type="journal article" date="2014" name="Agronomy (Basel)">
        <title>A Draft Genome Sequence for Ensete ventricosum, the Drought-Tolerant Tree Against Hunger.</title>
        <authorList>
            <person name="Harrison J."/>
            <person name="Moore K.A."/>
            <person name="Paszkiewicz K."/>
            <person name="Jones T."/>
            <person name="Grant M."/>
            <person name="Ambacheew D."/>
            <person name="Muzemil S."/>
            <person name="Studholme D.J."/>
        </authorList>
    </citation>
    <scope>NUCLEOTIDE SEQUENCE [LARGE SCALE GENOMIC DNA]</scope>
</reference>
<gene>
    <name evidence="1" type="ORF">B296_00009361</name>
</gene>
<sequence length="93" mass="10437">MPPPPPTHPTPKPLSWRWRCPQGTFRTYSLLWNPGHPVELVKTDWSQAAVTAALWNCSADRCVWSSGVSSCSSGGSKAWMWLQFAAPSLNRRR</sequence>
<dbReference type="Gene3D" id="2.60.120.200">
    <property type="match status" value="1"/>
</dbReference>
<name>A0A426ZD51_ENSVE</name>